<dbReference type="PANTHER" id="PTHR12197">
    <property type="entry name" value="HISTONE-LYSINE N-METHYLTRANSFERASE SMYD"/>
    <property type="match status" value="1"/>
</dbReference>
<dbReference type="InterPro" id="IPR046341">
    <property type="entry name" value="SET_dom_sf"/>
</dbReference>
<feature type="domain" description="SET" evidence="2">
    <location>
        <begin position="16"/>
        <end position="208"/>
    </location>
</feature>
<feature type="region of interest" description="Disordered" evidence="1">
    <location>
        <begin position="381"/>
        <end position="416"/>
    </location>
</feature>
<dbReference type="EMBL" id="CAXAMN010021607">
    <property type="protein sequence ID" value="CAK9061421.1"/>
    <property type="molecule type" value="Genomic_DNA"/>
</dbReference>
<comment type="caution">
    <text evidence="3">The sequence shown here is derived from an EMBL/GenBank/DDBJ whole genome shotgun (WGS) entry which is preliminary data.</text>
</comment>
<reference evidence="3 4" key="1">
    <citation type="submission" date="2024-02" db="EMBL/GenBank/DDBJ databases">
        <authorList>
            <person name="Chen Y."/>
            <person name="Shah S."/>
            <person name="Dougan E. K."/>
            <person name="Thang M."/>
            <person name="Chan C."/>
        </authorList>
    </citation>
    <scope>NUCLEOTIDE SEQUENCE [LARGE SCALE GENOMIC DNA]</scope>
</reference>
<dbReference type="Gene3D" id="2.170.270.10">
    <property type="entry name" value="SET domain"/>
    <property type="match status" value="1"/>
</dbReference>
<dbReference type="PROSITE" id="PS50280">
    <property type="entry name" value="SET"/>
    <property type="match status" value="1"/>
</dbReference>
<accession>A0ABP0NCL4</accession>
<gene>
    <name evidence="3" type="ORF">CCMP2556_LOCUS30196</name>
</gene>
<evidence type="ECO:0000256" key="1">
    <source>
        <dbReference type="SAM" id="MobiDB-lite"/>
    </source>
</evidence>
<dbReference type="Pfam" id="PF00856">
    <property type="entry name" value="SET"/>
    <property type="match status" value="1"/>
</dbReference>
<evidence type="ECO:0000259" key="2">
    <source>
        <dbReference type="PROSITE" id="PS50280"/>
    </source>
</evidence>
<organism evidence="3 4">
    <name type="scientific">Durusdinium trenchii</name>
    <dbReference type="NCBI Taxonomy" id="1381693"/>
    <lineage>
        <taxon>Eukaryota</taxon>
        <taxon>Sar</taxon>
        <taxon>Alveolata</taxon>
        <taxon>Dinophyceae</taxon>
        <taxon>Suessiales</taxon>
        <taxon>Symbiodiniaceae</taxon>
        <taxon>Durusdinium</taxon>
    </lineage>
</organism>
<dbReference type="SUPFAM" id="SSF82199">
    <property type="entry name" value="SET domain"/>
    <property type="match status" value="1"/>
</dbReference>
<evidence type="ECO:0000313" key="4">
    <source>
        <dbReference type="Proteomes" id="UP001642484"/>
    </source>
</evidence>
<sequence>MENVEVINGYLQSRGSLVQCALTESKGRILVASRDFESGDVIYTEPPLHIIEEDENSELFRQLEQFALVHDLCYSARWCWCALNSLTAGDLEQLPLRCSLISEGLQRQLLWLCAPDENDSAALPAIQQLLLDLGMTTDLTDKFWRLLQVWKYNSFEYSDDPVASAIYLQASFHSHDCNPNSNWVADEQLVLRARRPIAAGEEVTISYLSDEELFEATMERRMRLRISKDFHCLCQRCSEHWDRSRGVRCRCGSLRFLAAEGSDLSPCDAGCAWPAVEVTKREELLVQLCRQQADADRATRLATAQSFAPAAHQLLPRHWATECLHKWLAEGCATKKEAKECEEKRLEFLQDAYEGAMRNTHTAWVMQSLAMWTLSSCGVLREDPPPSPAPSTEREGYEASDPTGRICETSLRKPLC</sequence>
<dbReference type="InterPro" id="IPR050869">
    <property type="entry name" value="H3K4_H4K5_MeTrfase"/>
</dbReference>
<dbReference type="PANTHER" id="PTHR12197:SF251">
    <property type="entry name" value="EG:BACR7C10.4 PROTEIN"/>
    <property type="match status" value="1"/>
</dbReference>
<protein>
    <recommendedName>
        <fullName evidence="2">SET domain-containing protein</fullName>
    </recommendedName>
</protein>
<dbReference type="Proteomes" id="UP001642484">
    <property type="component" value="Unassembled WGS sequence"/>
</dbReference>
<keyword evidence="4" id="KW-1185">Reference proteome</keyword>
<dbReference type="CDD" id="cd20071">
    <property type="entry name" value="SET_SMYD"/>
    <property type="match status" value="1"/>
</dbReference>
<dbReference type="SMART" id="SM00317">
    <property type="entry name" value="SET"/>
    <property type="match status" value="1"/>
</dbReference>
<name>A0ABP0NCL4_9DINO</name>
<evidence type="ECO:0000313" key="3">
    <source>
        <dbReference type="EMBL" id="CAK9061421.1"/>
    </source>
</evidence>
<dbReference type="InterPro" id="IPR001214">
    <property type="entry name" value="SET_dom"/>
</dbReference>
<proteinExistence type="predicted"/>